<dbReference type="InterPro" id="IPR052891">
    <property type="entry name" value="DNA-3mA_glycosylase"/>
</dbReference>
<dbReference type="Pfam" id="PF03352">
    <property type="entry name" value="Adenine_glyco"/>
    <property type="match status" value="1"/>
</dbReference>
<dbReference type="AlphaFoldDB" id="A0A8T4HB37"/>
<proteinExistence type="predicted"/>
<dbReference type="InterPro" id="IPR011257">
    <property type="entry name" value="DNA_glycosylase"/>
</dbReference>
<dbReference type="Gene3D" id="1.10.340.30">
    <property type="entry name" value="Hypothetical protein, domain 2"/>
    <property type="match status" value="1"/>
</dbReference>
<organism evidence="2 3">
    <name type="scientific">Rhinopithecimicrobium faecis</name>
    <dbReference type="NCBI Taxonomy" id="2820698"/>
    <lineage>
        <taxon>Bacteria</taxon>
        <taxon>Pseudomonadati</taxon>
        <taxon>Bacteroidota</taxon>
        <taxon>Sphingobacteriia</taxon>
        <taxon>Sphingobacteriales</taxon>
        <taxon>Sphingobacteriaceae</taxon>
        <taxon>Rhinopithecimicrobium</taxon>
    </lineage>
</organism>
<dbReference type="InterPro" id="IPR005019">
    <property type="entry name" value="Adenine_glyco"/>
</dbReference>
<keyword evidence="3" id="KW-1185">Reference proteome</keyword>
<dbReference type="EMBL" id="JAGKSB010000008">
    <property type="protein sequence ID" value="MBP3943643.1"/>
    <property type="molecule type" value="Genomic_DNA"/>
</dbReference>
<feature type="binding site" evidence="1">
    <location>
        <position position="22"/>
    </location>
    <ligand>
        <name>Zn(2+)</name>
        <dbReference type="ChEBI" id="CHEBI:29105"/>
    </ligand>
</feature>
<protein>
    <submittedName>
        <fullName evidence="2">DNA-3-methyladenine glycosylase I</fullName>
    </submittedName>
</protein>
<dbReference type="PANTHER" id="PTHR30037:SF4">
    <property type="entry name" value="DNA-3-METHYLADENINE GLYCOSYLASE I"/>
    <property type="match status" value="1"/>
</dbReference>
<keyword evidence="1" id="KW-0862">Zinc</keyword>
<evidence type="ECO:0000313" key="2">
    <source>
        <dbReference type="EMBL" id="MBP3943643.1"/>
    </source>
</evidence>
<dbReference type="GO" id="GO:0008725">
    <property type="term" value="F:DNA-3-methyladenine glycosylase activity"/>
    <property type="evidence" value="ECO:0007669"/>
    <property type="project" value="InterPro"/>
</dbReference>
<dbReference type="PANTHER" id="PTHR30037">
    <property type="entry name" value="DNA-3-METHYLADENINE GLYCOSYLASE 1"/>
    <property type="match status" value="1"/>
</dbReference>
<name>A0A8T4HB37_9SPHI</name>
<dbReference type="Proteomes" id="UP000679691">
    <property type="component" value="Unassembled WGS sequence"/>
</dbReference>
<dbReference type="GO" id="GO:0006284">
    <property type="term" value="P:base-excision repair"/>
    <property type="evidence" value="ECO:0007669"/>
    <property type="project" value="InterPro"/>
</dbReference>
<reference evidence="2" key="1">
    <citation type="submission" date="2021-03" db="EMBL/GenBank/DDBJ databases">
        <authorList>
            <person name="Lu T."/>
            <person name="Wang Q."/>
            <person name="Han X."/>
        </authorList>
    </citation>
    <scope>NUCLEOTIDE SEQUENCE</scope>
    <source>
        <strain evidence="2">WQ 2009</strain>
    </source>
</reference>
<accession>A0A8T4HB37</accession>
<evidence type="ECO:0000256" key="1">
    <source>
        <dbReference type="PIRSR" id="PIRSR605019-1"/>
    </source>
</evidence>
<sequence>MSYCKAILSMEGSRRELHKRYHDLYYGFPIADDNELFTRLILEINQAGLSWETILKKEDTFRAAYAGFNIAAVAAFTEVDRARLMADPGIIRNRLKINAAIENAKTILTLQKEYGSFQQWLALQHPKPKAEWVRLFKKTFKFTGGEIVGEFLMSIGFLAGAHDADCPIYQAIAAQKPAWMEGDNSHE</sequence>
<comment type="caution">
    <text evidence="2">The sequence shown here is derived from an EMBL/GenBank/DDBJ whole genome shotgun (WGS) entry which is preliminary data.</text>
</comment>
<keyword evidence="1" id="KW-0479">Metal-binding</keyword>
<gene>
    <name evidence="2" type="ORF">J5U18_08725</name>
</gene>
<evidence type="ECO:0000313" key="3">
    <source>
        <dbReference type="Proteomes" id="UP000679691"/>
    </source>
</evidence>
<dbReference type="GO" id="GO:0046872">
    <property type="term" value="F:metal ion binding"/>
    <property type="evidence" value="ECO:0007669"/>
    <property type="project" value="UniProtKB-KW"/>
</dbReference>
<dbReference type="RefSeq" id="WP_353547142.1">
    <property type="nucleotide sequence ID" value="NZ_JAGKSB010000008.1"/>
</dbReference>
<dbReference type="SUPFAM" id="SSF48150">
    <property type="entry name" value="DNA-glycosylase"/>
    <property type="match status" value="1"/>
</dbReference>